<sequence>MKDETAAVKAGDARDEVGNVLLVAQVEHKKLTTLAQRAPAETQDFADAAEAWAQSVATSRAATLEQADESTSTVAFANVRLAARTMDAEAADLDIEPWLKLDQY</sequence>
<name>A0ABQ2TKL2_STREZ</name>
<accession>A0ABQ2TKL2</accession>
<organism evidence="1 2">
    <name type="scientific">Streptomyces pseudogriseolus</name>
    <name type="common">Streptomyces gancidicus</name>
    <name type="synonym">Streptomyces rubiginosus</name>
    <dbReference type="NCBI Taxonomy" id="36817"/>
    <lineage>
        <taxon>Bacteria</taxon>
        <taxon>Bacillati</taxon>
        <taxon>Actinomycetota</taxon>
        <taxon>Actinomycetes</taxon>
        <taxon>Kitasatosporales</taxon>
        <taxon>Streptomycetaceae</taxon>
        <taxon>Streptomyces</taxon>
        <taxon>Streptomyces pseudogriseolus group</taxon>
    </lineage>
</organism>
<protein>
    <submittedName>
        <fullName evidence="1">Uncharacterized protein</fullName>
    </submittedName>
</protein>
<reference evidence="2" key="1">
    <citation type="journal article" date="2019" name="Int. J. Syst. Evol. Microbiol.">
        <title>The Global Catalogue of Microorganisms (GCM) 10K type strain sequencing project: providing services to taxonomists for standard genome sequencing and annotation.</title>
        <authorList>
            <consortium name="The Broad Institute Genomics Platform"/>
            <consortium name="The Broad Institute Genome Sequencing Center for Infectious Disease"/>
            <person name="Wu L."/>
            <person name="Ma J."/>
        </authorList>
    </citation>
    <scope>NUCLEOTIDE SEQUENCE [LARGE SCALE GENOMIC DNA]</scope>
    <source>
        <strain evidence="2">JCM 4416</strain>
    </source>
</reference>
<keyword evidence="2" id="KW-1185">Reference proteome</keyword>
<dbReference type="Proteomes" id="UP000597853">
    <property type="component" value="Unassembled WGS sequence"/>
</dbReference>
<evidence type="ECO:0000313" key="2">
    <source>
        <dbReference type="Proteomes" id="UP000597853"/>
    </source>
</evidence>
<evidence type="ECO:0000313" key="1">
    <source>
        <dbReference type="EMBL" id="GGS75300.1"/>
    </source>
</evidence>
<comment type="caution">
    <text evidence="1">The sequence shown here is derived from an EMBL/GenBank/DDBJ whole genome shotgun (WGS) entry which is preliminary data.</text>
</comment>
<gene>
    <name evidence="1" type="ORF">GCM10010285_62310</name>
</gene>
<proteinExistence type="predicted"/>
<dbReference type="EMBL" id="BMTX01000034">
    <property type="protein sequence ID" value="GGS75300.1"/>
    <property type="molecule type" value="Genomic_DNA"/>
</dbReference>